<dbReference type="Pfam" id="PF00392">
    <property type="entry name" value="GntR"/>
    <property type="match status" value="1"/>
</dbReference>
<feature type="domain" description="HTH gntR-type" evidence="4">
    <location>
        <begin position="9"/>
        <end position="77"/>
    </location>
</feature>
<keyword evidence="1" id="KW-0805">Transcription regulation</keyword>
<dbReference type="Gene3D" id="1.10.10.10">
    <property type="entry name" value="Winged helix-like DNA-binding domain superfamily/Winged helix DNA-binding domain"/>
    <property type="match status" value="1"/>
</dbReference>
<dbReference type="InterPro" id="IPR000524">
    <property type="entry name" value="Tscrpt_reg_HTH_GntR"/>
</dbReference>
<evidence type="ECO:0000313" key="5">
    <source>
        <dbReference type="EMBL" id="EFM65285.1"/>
    </source>
</evidence>
<keyword evidence="2" id="KW-0238">DNA-binding</keyword>
<evidence type="ECO:0000313" key="6">
    <source>
        <dbReference type="Proteomes" id="UP000003244"/>
    </source>
</evidence>
<dbReference type="SUPFAM" id="SSF46785">
    <property type="entry name" value="Winged helix' DNA-binding domain"/>
    <property type="match status" value="1"/>
</dbReference>
<dbReference type="RefSeq" id="WP_007788252.1">
    <property type="nucleotide sequence ID" value="NZ_ADGQ01000010.1"/>
</dbReference>
<dbReference type="GO" id="GO:0003677">
    <property type="term" value="F:DNA binding"/>
    <property type="evidence" value="ECO:0007669"/>
    <property type="project" value="UniProtKB-KW"/>
</dbReference>
<dbReference type="PANTHER" id="PTHR38445:SF6">
    <property type="entry name" value="GNTR-FAMILY TRANSCRIPTIONAL REGULATOR"/>
    <property type="match status" value="1"/>
</dbReference>
<gene>
    <name evidence="5" type="ORF">HMPREF0634_0316</name>
</gene>
<evidence type="ECO:0000256" key="3">
    <source>
        <dbReference type="ARBA" id="ARBA00023163"/>
    </source>
</evidence>
<keyword evidence="3" id="KW-0804">Transcription</keyword>
<dbReference type="SMART" id="SM00345">
    <property type="entry name" value="HTH_GNTR"/>
    <property type="match status" value="1"/>
</dbReference>
<evidence type="ECO:0000256" key="2">
    <source>
        <dbReference type="ARBA" id="ARBA00023125"/>
    </source>
</evidence>
<dbReference type="EMBL" id="ADGQ01000010">
    <property type="protein sequence ID" value="EFM65285.1"/>
    <property type="molecule type" value="Genomic_DNA"/>
</dbReference>
<dbReference type="CDD" id="cd07377">
    <property type="entry name" value="WHTH_GntR"/>
    <property type="match status" value="1"/>
</dbReference>
<name>E0E1E6_9FIRM</name>
<reference evidence="5 6" key="1">
    <citation type="submission" date="2010-08" db="EMBL/GenBank/DDBJ databases">
        <authorList>
            <person name="Harkins D.M."/>
            <person name="Madupu R."/>
            <person name="Durkin A.S."/>
            <person name="Torralba M."/>
            <person name="Methe B."/>
            <person name="Sutton G.G."/>
            <person name="Nelson K.E."/>
        </authorList>
    </citation>
    <scope>NUCLEOTIDE SEQUENCE [LARGE SCALE GENOMIC DNA]</scope>
    <source>
        <strain evidence="5 6">DSM 17678</strain>
    </source>
</reference>
<keyword evidence="6" id="KW-1185">Reference proteome</keyword>
<protein>
    <submittedName>
        <fullName evidence="5">Transcriptional regulator, GntR family</fullName>
    </submittedName>
</protein>
<dbReference type="OrthoDB" id="163333at2"/>
<evidence type="ECO:0000256" key="1">
    <source>
        <dbReference type="ARBA" id="ARBA00023015"/>
    </source>
</evidence>
<dbReference type="InterPro" id="IPR036390">
    <property type="entry name" value="WH_DNA-bd_sf"/>
</dbReference>
<dbReference type="AlphaFoldDB" id="E0E1E6"/>
<comment type="caution">
    <text evidence="5">The sequence shown here is derived from an EMBL/GenBank/DDBJ whole genome shotgun (WGS) entry which is preliminary data.</text>
</comment>
<accession>E0E1E6</accession>
<dbReference type="InterPro" id="IPR036388">
    <property type="entry name" value="WH-like_DNA-bd_sf"/>
</dbReference>
<dbReference type="GO" id="GO:0003700">
    <property type="term" value="F:DNA-binding transcription factor activity"/>
    <property type="evidence" value="ECO:0007669"/>
    <property type="project" value="InterPro"/>
</dbReference>
<sequence>MAYVFDNNVPLYLQVIDIIKKQIIAGIYRPGQQLESVRALAGEFEINPNTIQRALQELENQNLVFSQRTRGRFVTDNLDLIREERYKMSQVLIKESIEALYSLGFDKEEIVEAYKKILFEEE</sequence>
<dbReference type="Proteomes" id="UP000003244">
    <property type="component" value="Unassembled WGS sequence"/>
</dbReference>
<dbReference type="GeneID" id="84799993"/>
<dbReference type="PANTHER" id="PTHR38445">
    <property type="entry name" value="HTH-TYPE TRANSCRIPTIONAL REPRESSOR YTRA"/>
    <property type="match status" value="1"/>
</dbReference>
<organism evidence="5 6">
    <name type="scientific">Peptostreptococcus stomatis DSM 17678</name>
    <dbReference type="NCBI Taxonomy" id="596315"/>
    <lineage>
        <taxon>Bacteria</taxon>
        <taxon>Bacillati</taxon>
        <taxon>Bacillota</taxon>
        <taxon>Clostridia</taxon>
        <taxon>Peptostreptococcales</taxon>
        <taxon>Peptostreptococcaceae</taxon>
        <taxon>Peptostreptococcus</taxon>
    </lineage>
</organism>
<proteinExistence type="predicted"/>
<dbReference type="eggNOG" id="COG1725">
    <property type="taxonomic scope" value="Bacteria"/>
</dbReference>
<dbReference type="PROSITE" id="PS50949">
    <property type="entry name" value="HTH_GNTR"/>
    <property type="match status" value="1"/>
</dbReference>
<evidence type="ECO:0000259" key="4">
    <source>
        <dbReference type="PROSITE" id="PS50949"/>
    </source>
</evidence>
<dbReference type="STRING" id="596315.HMPREF0634_0316"/>